<organism evidence="6 7">
    <name type="scientific">Williamsia phyllosphaerae</name>
    <dbReference type="NCBI Taxonomy" id="885042"/>
    <lineage>
        <taxon>Bacteria</taxon>
        <taxon>Bacillati</taxon>
        <taxon>Actinomycetota</taxon>
        <taxon>Actinomycetes</taxon>
        <taxon>Mycobacteriales</taxon>
        <taxon>Nocardiaceae</taxon>
        <taxon>Williamsia</taxon>
    </lineage>
</organism>
<proteinExistence type="predicted"/>
<dbReference type="PANTHER" id="PTHR21015:SF27">
    <property type="entry name" value="UDP-N-ACETYLGLUCOSAMINE--N-ACETYLMURAMYL-(PENTAPEPTIDE) PYROPHOSPHORYL-UNDECAPRENOL N-ACETYLGLUCOSAMINE TRANSFERASE"/>
    <property type="match status" value="1"/>
</dbReference>
<evidence type="ECO:0000256" key="2">
    <source>
        <dbReference type="ARBA" id="ARBA00022679"/>
    </source>
</evidence>
<evidence type="ECO:0000259" key="5">
    <source>
        <dbReference type="Pfam" id="PF04101"/>
    </source>
</evidence>
<accession>A0ABQ1U5X3</accession>
<feature type="transmembrane region" description="Helical" evidence="3">
    <location>
        <begin position="26"/>
        <end position="43"/>
    </location>
</feature>
<gene>
    <name evidence="6" type="ORF">GCM10007298_03910</name>
</gene>
<feature type="domain" description="Glycosyltransferase family 28 N-terminal" evidence="4">
    <location>
        <begin position="4"/>
        <end position="97"/>
    </location>
</feature>
<keyword evidence="7" id="KW-1185">Reference proteome</keyword>
<dbReference type="Gene3D" id="3.40.50.2000">
    <property type="entry name" value="Glycogen Phosphorylase B"/>
    <property type="match status" value="2"/>
</dbReference>
<dbReference type="EMBL" id="BMCS01000001">
    <property type="protein sequence ID" value="GGF11138.1"/>
    <property type="molecule type" value="Genomic_DNA"/>
</dbReference>
<dbReference type="CDD" id="cd03785">
    <property type="entry name" value="GT28_MurG"/>
    <property type="match status" value="1"/>
</dbReference>
<evidence type="ECO:0000313" key="7">
    <source>
        <dbReference type="Proteomes" id="UP000632454"/>
    </source>
</evidence>
<evidence type="ECO:0000256" key="1">
    <source>
        <dbReference type="ARBA" id="ARBA00022676"/>
    </source>
</evidence>
<dbReference type="Pfam" id="PF03033">
    <property type="entry name" value="Glyco_transf_28"/>
    <property type="match status" value="1"/>
</dbReference>
<evidence type="ECO:0008006" key="8">
    <source>
        <dbReference type="Google" id="ProtNLM"/>
    </source>
</evidence>
<evidence type="ECO:0000313" key="6">
    <source>
        <dbReference type="EMBL" id="GGF11138.1"/>
    </source>
</evidence>
<reference evidence="7" key="1">
    <citation type="journal article" date="2019" name="Int. J. Syst. Evol. Microbiol.">
        <title>The Global Catalogue of Microorganisms (GCM) 10K type strain sequencing project: providing services to taxonomists for standard genome sequencing and annotation.</title>
        <authorList>
            <consortium name="The Broad Institute Genomics Platform"/>
            <consortium name="The Broad Institute Genome Sequencing Center for Infectious Disease"/>
            <person name="Wu L."/>
            <person name="Ma J."/>
        </authorList>
    </citation>
    <scope>NUCLEOTIDE SEQUENCE [LARGE SCALE GENOMIC DNA]</scope>
    <source>
        <strain evidence="7">CCM 7855</strain>
    </source>
</reference>
<dbReference type="Pfam" id="PF04101">
    <property type="entry name" value="Glyco_tran_28_C"/>
    <property type="match status" value="1"/>
</dbReference>
<keyword evidence="3" id="KW-0812">Transmembrane</keyword>
<dbReference type="InterPro" id="IPR007235">
    <property type="entry name" value="Glyco_trans_28_C"/>
</dbReference>
<dbReference type="SUPFAM" id="SSF53756">
    <property type="entry name" value="UDP-Glycosyltransferase/glycogen phosphorylase"/>
    <property type="match status" value="1"/>
</dbReference>
<keyword evidence="3" id="KW-0472">Membrane</keyword>
<keyword evidence="1" id="KW-0328">Glycosyltransferase</keyword>
<dbReference type="Proteomes" id="UP000632454">
    <property type="component" value="Unassembled WGS sequence"/>
</dbReference>
<feature type="domain" description="Glycosyl transferase family 28 C-terminal" evidence="5">
    <location>
        <begin position="144"/>
        <end position="275"/>
    </location>
</feature>
<protein>
    <recommendedName>
        <fullName evidence="8">Undecaprenyldiphospho-muramoylpentapeptide beta-N-acetylglucosaminyltransferase</fullName>
    </recommendedName>
</protein>
<name>A0ABQ1U5X3_9NOCA</name>
<dbReference type="InterPro" id="IPR004276">
    <property type="entry name" value="GlycoTrans_28_N"/>
</dbReference>
<comment type="caution">
    <text evidence="6">The sequence shown here is derived from an EMBL/GenBank/DDBJ whole genome shotgun (WGS) entry which is preliminary data.</text>
</comment>
<keyword evidence="3" id="KW-1133">Transmembrane helix</keyword>
<sequence>MARDADMGFRAVPAAGLRRYFSMKSGLMPFVVIHGIVRAVVLLRHDSPRVVFSKGSFVSVPVVCAAWLLRIPIVIHESDHSMGLANRFAGRLAARVLLSHPDTQMPRSFRRRSRVVGEIVRPDLADGDAERFRDAHDIAADRPVVLVYGGGGGSGRINAAVRRGLDRLLEQATVVHVFGPGNIEQDLVGRRGYHQFDFIAAGMTDALRLADIVVARAGANTVAELAALGRHAILVPLPVSVSRGDQIVNARHFVERNGGVVLRDQDVGESLCSLIMIELRKGRERGRPTTVPDQAITPCQAVARMILEFGGDAHV</sequence>
<keyword evidence="2" id="KW-0808">Transferase</keyword>
<dbReference type="PANTHER" id="PTHR21015">
    <property type="entry name" value="UDP-N-ACETYLGLUCOSAMINE--N-ACETYLMURAMYL-(PENTAPEPTIDE) PYROPHOSPHORYL-UNDECAPRENOL N-ACETYLGLUCOSAMINE TRANSFERASE 1"/>
    <property type="match status" value="1"/>
</dbReference>
<evidence type="ECO:0000259" key="4">
    <source>
        <dbReference type="Pfam" id="PF03033"/>
    </source>
</evidence>
<evidence type="ECO:0000256" key="3">
    <source>
        <dbReference type="SAM" id="Phobius"/>
    </source>
</evidence>